<comment type="caution">
    <text evidence="2">The sequence shown here is derived from an EMBL/GenBank/DDBJ whole genome shotgun (WGS) entry which is preliminary data.</text>
</comment>
<sequence>MLRFKSSSPIPFKIPISKPPTILKPFFQFPPIQTHKFSYLQIKSRKGVNAQDKEDLKEDRVGLRWSGLLLSRDRDNVVAVGLTGVLSWASLQMVWQLFMATMATFIAGIKYTFIGILLIFIIITLL</sequence>
<gene>
    <name evidence="2" type="ORF">OSB04_026818</name>
</gene>
<keyword evidence="1" id="KW-0812">Transmembrane</keyword>
<dbReference type="AlphaFoldDB" id="A0AA38SW45"/>
<evidence type="ECO:0000313" key="2">
    <source>
        <dbReference type="EMBL" id="KAJ9540312.1"/>
    </source>
</evidence>
<keyword evidence="3" id="KW-1185">Reference proteome</keyword>
<feature type="transmembrane region" description="Helical" evidence="1">
    <location>
        <begin position="77"/>
        <end position="98"/>
    </location>
</feature>
<proteinExistence type="predicted"/>
<dbReference type="Proteomes" id="UP001172457">
    <property type="component" value="Chromosome 7"/>
</dbReference>
<keyword evidence="1" id="KW-0472">Membrane</keyword>
<organism evidence="2 3">
    <name type="scientific">Centaurea solstitialis</name>
    <name type="common">yellow star-thistle</name>
    <dbReference type="NCBI Taxonomy" id="347529"/>
    <lineage>
        <taxon>Eukaryota</taxon>
        <taxon>Viridiplantae</taxon>
        <taxon>Streptophyta</taxon>
        <taxon>Embryophyta</taxon>
        <taxon>Tracheophyta</taxon>
        <taxon>Spermatophyta</taxon>
        <taxon>Magnoliopsida</taxon>
        <taxon>eudicotyledons</taxon>
        <taxon>Gunneridae</taxon>
        <taxon>Pentapetalae</taxon>
        <taxon>asterids</taxon>
        <taxon>campanulids</taxon>
        <taxon>Asterales</taxon>
        <taxon>Asteraceae</taxon>
        <taxon>Carduoideae</taxon>
        <taxon>Cardueae</taxon>
        <taxon>Centaureinae</taxon>
        <taxon>Centaurea</taxon>
    </lineage>
</organism>
<dbReference type="PANTHER" id="PTHR36789">
    <property type="entry name" value="TRANSMEMBRANE PROTEIN"/>
    <property type="match status" value="1"/>
</dbReference>
<evidence type="ECO:0000313" key="3">
    <source>
        <dbReference type="Proteomes" id="UP001172457"/>
    </source>
</evidence>
<dbReference type="PANTHER" id="PTHR36789:SF1">
    <property type="entry name" value="TRANSMEMBRANE PROTEIN"/>
    <property type="match status" value="1"/>
</dbReference>
<feature type="transmembrane region" description="Helical" evidence="1">
    <location>
        <begin position="104"/>
        <end position="125"/>
    </location>
</feature>
<accession>A0AA38SW45</accession>
<evidence type="ECO:0000256" key="1">
    <source>
        <dbReference type="SAM" id="Phobius"/>
    </source>
</evidence>
<keyword evidence="1" id="KW-1133">Transmembrane helix</keyword>
<reference evidence="2" key="1">
    <citation type="submission" date="2023-03" db="EMBL/GenBank/DDBJ databases">
        <title>Chromosome-scale reference genome and RAD-based genetic map of yellow starthistle (Centaurea solstitialis) reveal putative structural variation and QTLs associated with invader traits.</title>
        <authorList>
            <person name="Reatini B."/>
            <person name="Cang F.A."/>
            <person name="Jiang Q."/>
            <person name="Mckibben M.T.W."/>
            <person name="Barker M.S."/>
            <person name="Rieseberg L.H."/>
            <person name="Dlugosch K.M."/>
        </authorList>
    </citation>
    <scope>NUCLEOTIDE SEQUENCE</scope>
    <source>
        <strain evidence="2">CAN-66</strain>
        <tissue evidence="2">Leaf</tissue>
    </source>
</reference>
<dbReference type="EMBL" id="JARYMX010000007">
    <property type="protein sequence ID" value="KAJ9540312.1"/>
    <property type="molecule type" value="Genomic_DNA"/>
</dbReference>
<evidence type="ECO:0008006" key="4">
    <source>
        <dbReference type="Google" id="ProtNLM"/>
    </source>
</evidence>
<name>A0AA38SW45_9ASTR</name>
<protein>
    <recommendedName>
        <fullName evidence="4">Transmembrane protein</fullName>
    </recommendedName>
</protein>